<evidence type="ECO:0000313" key="3">
    <source>
        <dbReference type="EMBL" id="KJY77657.1"/>
    </source>
</evidence>
<sequence>MTSQPKTTIHVVQHLAPGGLETLAINMLKFAKPDDNVFLISLEGSRCETLANWPSLKNVEDKLIFLTKKPGFDFEAISKLRKLFKQIKPRVVHTHHIGPLIYGATAAKLAGVQHIVHTEHDAWHLNNQKHLLLQSLALKLSRPNLVADAGLVKEQLDEKLNYANITVIKNGIDCERFKPGSQAQARCELGLPAHGKIIGSAGRLEKVKGHDILLKALPLINSNVTLAIAGIGSQKEALTRLAEDLSISYQVRFLDLVEDMPTFYRALDVFCMPSRCEGFPLAPLEAQACGVPTVATNVGGTNETLCPITSQLAESENSSELALKLSQMLLESPQSSPRQFVVNNNDIRKMVDAYSAITQEEYA</sequence>
<dbReference type="AlphaFoldDB" id="A0A837GB88"/>
<evidence type="ECO:0000259" key="1">
    <source>
        <dbReference type="Pfam" id="PF00534"/>
    </source>
</evidence>
<comment type="caution">
    <text evidence="3">The sequence shown here is derived from an EMBL/GenBank/DDBJ whole genome shotgun (WGS) entry which is preliminary data.</text>
</comment>
<feature type="domain" description="Glycosyltransferase subfamily 4-like N-terminal" evidence="2">
    <location>
        <begin position="17"/>
        <end position="176"/>
    </location>
</feature>
<accession>A0A837GB88</accession>
<gene>
    <name evidence="3" type="ORF">TW71_01075</name>
</gene>
<reference evidence="3" key="1">
    <citation type="journal article" date="2015" name="BMC Genomics">
        <title>Genome mining reveals unlocked bioactive potential of marine Gram-negative bacteria.</title>
        <authorList>
            <person name="Machado H."/>
            <person name="Sonnenschein E.C."/>
            <person name="Melchiorsen J."/>
            <person name="Gram L."/>
        </authorList>
    </citation>
    <scope>NUCLEOTIDE SEQUENCE</scope>
    <source>
        <strain evidence="3">S2052</strain>
    </source>
</reference>
<dbReference type="Pfam" id="PF13439">
    <property type="entry name" value="Glyco_transf_4"/>
    <property type="match status" value="1"/>
</dbReference>
<keyword evidence="3" id="KW-0808">Transferase</keyword>
<dbReference type="InterPro" id="IPR001296">
    <property type="entry name" value="Glyco_trans_1"/>
</dbReference>
<dbReference type="RefSeq" id="WP_045984692.1">
    <property type="nucleotide sequence ID" value="NZ_CP063051.1"/>
</dbReference>
<organism evidence="3">
    <name type="scientific">Vibrio coralliilyticus</name>
    <dbReference type="NCBI Taxonomy" id="190893"/>
    <lineage>
        <taxon>Bacteria</taxon>
        <taxon>Pseudomonadati</taxon>
        <taxon>Pseudomonadota</taxon>
        <taxon>Gammaproteobacteria</taxon>
        <taxon>Vibrionales</taxon>
        <taxon>Vibrionaceae</taxon>
        <taxon>Vibrio</taxon>
    </lineage>
</organism>
<dbReference type="EMBL" id="JXXR01000001">
    <property type="protein sequence ID" value="KJY77657.1"/>
    <property type="molecule type" value="Genomic_DNA"/>
</dbReference>
<dbReference type="Pfam" id="PF00534">
    <property type="entry name" value="Glycos_transf_1"/>
    <property type="match status" value="1"/>
</dbReference>
<protein>
    <submittedName>
        <fullName evidence="3">Glycosyl transferase</fullName>
    </submittedName>
</protein>
<dbReference type="InterPro" id="IPR028098">
    <property type="entry name" value="Glyco_trans_4-like_N"/>
</dbReference>
<feature type="domain" description="Glycosyl transferase family 1" evidence="1">
    <location>
        <begin position="186"/>
        <end position="335"/>
    </location>
</feature>
<proteinExistence type="predicted"/>
<dbReference type="SUPFAM" id="SSF53756">
    <property type="entry name" value="UDP-Glycosyltransferase/glycogen phosphorylase"/>
    <property type="match status" value="1"/>
</dbReference>
<dbReference type="PANTHER" id="PTHR12526">
    <property type="entry name" value="GLYCOSYLTRANSFERASE"/>
    <property type="match status" value="1"/>
</dbReference>
<dbReference type="Gene3D" id="3.40.50.2000">
    <property type="entry name" value="Glycogen Phosphorylase B"/>
    <property type="match status" value="2"/>
</dbReference>
<dbReference type="GO" id="GO:1901135">
    <property type="term" value="P:carbohydrate derivative metabolic process"/>
    <property type="evidence" value="ECO:0007669"/>
    <property type="project" value="UniProtKB-ARBA"/>
</dbReference>
<name>A0A837GB88_9VIBR</name>
<evidence type="ECO:0000259" key="2">
    <source>
        <dbReference type="Pfam" id="PF13439"/>
    </source>
</evidence>
<dbReference type="GO" id="GO:0016757">
    <property type="term" value="F:glycosyltransferase activity"/>
    <property type="evidence" value="ECO:0007669"/>
    <property type="project" value="InterPro"/>
</dbReference>